<gene>
    <name evidence="2" type="ORF">Q7A36_24430</name>
</gene>
<accession>A0ABT9E5S2</accession>
<comment type="caution">
    <text evidence="2">The sequence shown here is derived from an EMBL/GenBank/DDBJ whole genome shotgun (WGS) entry which is preliminary data.</text>
</comment>
<protein>
    <submittedName>
        <fullName evidence="2">I78 family peptidase inhibitor</fullName>
    </submittedName>
</protein>
<dbReference type="InterPro" id="IPR021719">
    <property type="entry name" value="Prot_inh_I78"/>
</dbReference>
<feature type="chain" id="PRO_5045134071" evidence="1">
    <location>
        <begin position="31"/>
        <end position="107"/>
    </location>
</feature>
<dbReference type="Pfam" id="PF11720">
    <property type="entry name" value="Inhibitor_I78"/>
    <property type="match status" value="1"/>
</dbReference>
<sequence>MALRAGLARLGPARAWLAAALILAAAVAAAEAQTAGPPGTGGCAAHQAGLAALAGLTEQEAIAAMERMPGIRTARVAGPGQPMTRDYRPERATILLRDGRVERVICG</sequence>
<dbReference type="Gene3D" id="3.30.10.10">
    <property type="entry name" value="Trypsin Inhibitor V, subunit A"/>
    <property type="match status" value="1"/>
</dbReference>
<keyword evidence="1" id="KW-0732">Signal</keyword>
<keyword evidence="3" id="KW-1185">Reference proteome</keyword>
<evidence type="ECO:0000256" key="1">
    <source>
        <dbReference type="SAM" id="SignalP"/>
    </source>
</evidence>
<dbReference type="RefSeq" id="WP_305106374.1">
    <property type="nucleotide sequence ID" value="NZ_JAUTWS010000030.1"/>
</dbReference>
<proteinExistence type="predicted"/>
<dbReference type="EMBL" id="JAUTWS010000030">
    <property type="protein sequence ID" value="MDO9711516.1"/>
    <property type="molecule type" value="Genomic_DNA"/>
</dbReference>
<feature type="signal peptide" evidence="1">
    <location>
        <begin position="1"/>
        <end position="30"/>
    </location>
</feature>
<evidence type="ECO:0000313" key="3">
    <source>
        <dbReference type="Proteomes" id="UP001243009"/>
    </source>
</evidence>
<organism evidence="2 3">
    <name type="scientific">Paracraurococcus lichenis</name>
    <dbReference type="NCBI Taxonomy" id="3064888"/>
    <lineage>
        <taxon>Bacteria</taxon>
        <taxon>Pseudomonadati</taxon>
        <taxon>Pseudomonadota</taxon>
        <taxon>Alphaproteobacteria</taxon>
        <taxon>Acetobacterales</taxon>
        <taxon>Roseomonadaceae</taxon>
        <taxon>Paracraurococcus</taxon>
    </lineage>
</organism>
<name>A0ABT9E5S2_9PROT</name>
<reference evidence="2 3" key="1">
    <citation type="submission" date="2023-08" db="EMBL/GenBank/DDBJ databases">
        <title>The draft genome sequence of Paracraurococcus sp. LOR1-02.</title>
        <authorList>
            <person name="Kingkaew E."/>
            <person name="Tanasupawat S."/>
        </authorList>
    </citation>
    <scope>NUCLEOTIDE SEQUENCE [LARGE SCALE GENOMIC DNA]</scope>
    <source>
        <strain evidence="2 3">LOR1-02</strain>
    </source>
</reference>
<dbReference type="Proteomes" id="UP001243009">
    <property type="component" value="Unassembled WGS sequence"/>
</dbReference>
<evidence type="ECO:0000313" key="2">
    <source>
        <dbReference type="EMBL" id="MDO9711516.1"/>
    </source>
</evidence>